<dbReference type="SUPFAM" id="SSF50475">
    <property type="entry name" value="FMN-binding split barrel"/>
    <property type="match status" value="1"/>
</dbReference>
<dbReference type="PANTHER" id="PTHR30466">
    <property type="entry name" value="FLAVIN REDUCTASE"/>
    <property type="match status" value="1"/>
</dbReference>
<dbReference type="InterPro" id="IPR002563">
    <property type="entry name" value="Flavin_Rdtase-like_dom"/>
</dbReference>
<dbReference type="Gene3D" id="2.30.110.10">
    <property type="entry name" value="Electron Transport, Fmn-binding Protein, Chain A"/>
    <property type="match status" value="1"/>
</dbReference>
<dbReference type="RefSeq" id="WP_068277340.1">
    <property type="nucleotide sequence ID" value="NZ_LQZG01000004.1"/>
</dbReference>
<dbReference type="EMBL" id="LQZG01000004">
    <property type="protein sequence ID" value="OAB86490.1"/>
    <property type="molecule type" value="Genomic_DNA"/>
</dbReference>
<keyword evidence="1" id="KW-0560">Oxidoreductase</keyword>
<protein>
    <submittedName>
        <fullName evidence="3">Reductase</fullName>
    </submittedName>
</protein>
<comment type="caution">
    <text evidence="3">The sequence shown here is derived from an EMBL/GenBank/DDBJ whole genome shotgun (WGS) entry which is preliminary data.</text>
</comment>
<dbReference type="GO" id="GO:0042602">
    <property type="term" value="F:riboflavin reductase (NADPH) activity"/>
    <property type="evidence" value="ECO:0007669"/>
    <property type="project" value="TreeGrafter"/>
</dbReference>
<evidence type="ECO:0000259" key="2">
    <source>
        <dbReference type="SMART" id="SM00903"/>
    </source>
</evidence>
<dbReference type="STRING" id="262209.AWH69_14265"/>
<evidence type="ECO:0000313" key="4">
    <source>
        <dbReference type="Proteomes" id="UP000076976"/>
    </source>
</evidence>
<dbReference type="InterPro" id="IPR012349">
    <property type="entry name" value="Split_barrel_FMN-bd"/>
</dbReference>
<gene>
    <name evidence="3" type="ORF">AWH69_14265</name>
</gene>
<dbReference type="SMART" id="SM00903">
    <property type="entry name" value="Flavin_Reduct"/>
    <property type="match status" value="1"/>
</dbReference>
<dbReference type="AlphaFoldDB" id="A0A176Q9X5"/>
<sequence length="161" mass="17331">MSLEPSAALRQAMSRLATGVCVVTTTVDGHDHAMTANAFTSVSLEPPLVLLCVRLDSGFQDAVSTARRWGVSVLAEEHRRVASWLSTPGRPLQGQLTRVPHHRGESGVVLLDGALATMECETVEEHVAGDHVIVVAEVIRADHADSGSPLVYYRSTYTSTR</sequence>
<dbReference type="GO" id="GO:0010181">
    <property type="term" value="F:FMN binding"/>
    <property type="evidence" value="ECO:0007669"/>
    <property type="project" value="InterPro"/>
</dbReference>
<organism evidence="3 4">
    <name type="scientific">Janibacter melonis</name>
    <dbReference type="NCBI Taxonomy" id="262209"/>
    <lineage>
        <taxon>Bacteria</taxon>
        <taxon>Bacillati</taxon>
        <taxon>Actinomycetota</taxon>
        <taxon>Actinomycetes</taxon>
        <taxon>Micrococcales</taxon>
        <taxon>Intrasporangiaceae</taxon>
        <taxon>Janibacter</taxon>
    </lineage>
</organism>
<evidence type="ECO:0000256" key="1">
    <source>
        <dbReference type="ARBA" id="ARBA00023002"/>
    </source>
</evidence>
<dbReference type="PANTHER" id="PTHR30466:SF1">
    <property type="entry name" value="FMN REDUCTASE (NADH) RUTF"/>
    <property type="match status" value="1"/>
</dbReference>
<reference evidence="3 4" key="1">
    <citation type="submission" date="2016-01" db="EMBL/GenBank/DDBJ databases">
        <title>Janibacter melonis strain CD11_4 genome sequencing and assembly.</title>
        <authorList>
            <person name="Nair G.R."/>
            <person name="Kaur G."/>
            <person name="Chander A.M."/>
            <person name="Mayilraj S."/>
        </authorList>
    </citation>
    <scope>NUCLEOTIDE SEQUENCE [LARGE SCALE GENOMIC DNA]</scope>
    <source>
        <strain evidence="3 4">CD11-4</strain>
    </source>
</reference>
<proteinExistence type="predicted"/>
<dbReference type="InterPro" id="IPR050268">
    <property type="entry name" value="NADH-dep_flavin_reductase"/>
</dbReference>
<name>A0A176Q9X5_9MICO</name>
<evidence type="ECO:0000313" key="3">
    <source>
        <dbReference type="EMBL" id="OAB86490.1"/>
    </source>
</evidence>
<feature type="domain" description="Flavin reductase like" evidence="2">
    <location>
        <begin position="13"/>
        <end position="159"/>
    </location>
</feature>
<keyword evidence="4" id="KW-1185">Reference proteome</keyword>
<accession>A0A176Q9X5</accession>
<dbReference type="Pfam" id="PF01613">
    <property type="entry name" value="Flavin_Reduct"/>
    <property type="match status" value="1"/>
</dbReference>
<dbReference type="Proteomes" id="UP000076976">
    <property type="component" value="Unassembled WGS sequence"/>
</dbReference>